<feature type="region of interest" description="Disordered" evidence="9">
    <location>
        <begin position="144"/>
        <end position="164"/>
    </location>
</feature>
<keyword evidence="7" id="KW-0539">Nucleus</keyword>
<reference evidence="11" key="1">
    <citation type="submission" date="2023-06" db="EMBL/GenBank/DDBJ databases">
        <authorList>
            <person name="Delattre M."/>
        </authorList>
    </citation>
    <scope>NUCLEOTIDE SEQUENCE</scope>
    <source>
        <strain evidence="11">AF72</strain>
    </source>
</reference>
<dbReference type="PROSITE" id="PS50114">
    <property type="entry name" value="GATA_ZN_FINGER_2"/>
    <property type="match status" value="1"/>
</dbReference>
<evidence type="ECO:0000256" key="1">
    <source>
        <dbReference type="ARBA" id="ARBA00004123"/>
    </source>
</evidence>
<comment type="subcellular location">
    <subcellularLocation>
        <location evidence="1">Nucleus</location>
    </subcellularLocation>
</comment>
<evidence type="ECO:0000256" key="4">
    <source>
        <dbReference type="ARBA" id="ARBA00022833"/>
    </source>
</evidence>
<feature type="compositionally biased region" description="Low complexity" evidence="9">
    <location>
        <begin position="149"/>
        <end position="164"/>
    </location>
</feature>
<feature type="compositionally biased region" description="Polar residues" evidence="9">
    <location>
        <begin position="1"/>
        <end position="13"/>
    </location>
</feature>
<keyword evidence="3 8" id="KW-0863">Zinc-finger</keyword>
<gene>
    <name evidence="11" type="ORF">MSPICULIGERA_LOCUS15076</name>
</gene>
<dbReference type="PROSITE" id="PS00344">
    <property type="entry name" value="GATA_ZN_FINGER_1"/>
    <property type="match status" value="1"/>
</dbReference>
<dbReference type="SMART" id="SM00401">
    <property type="entry name" value="ZnF_GATA"/>
    <property type="match status" value="1"/>
</dbReference>
<dbReference type="GO" id="GO:0045165">
    <property type="term" value="P:cell fate commitment"/>
    <property type="evidence" value="ECO:0007669"/>
    <property type="project" value="TreeGrafter"/>
</dbReference>
<proteinExistence type="predicted"/>
<dbReference type="InterPro" id="IPR013088">
    <property type="entry name" value="Znf_NHR/GATA"/>
</dbReference>
<feature type="region of interest" description="Disordered" evidence="9">
    <location>
        <begin position="245"/>
        <end position="272"/>
    </location>
</feature>
<keyword evidence="4" id="KW-0862">Zinc</keyword>
<feature type="region of interest" description="Disordered" evidence="9">
    <location>
        <begin position="1"/>
        <end position="36"/>
    </location>
</feature>
<dbReference type="InterPro" id="IPR000679">
    <property type="entry name" value="Znf_GATA"/>
</dbReference>
<dbReference type="CDD" id="cd00202">
    <property type="entry name" value="ZnF_GATA"/>
    <property type="match status" value="1"/>
</dbReference>
<evidence type="ECO:0000256" key="5">
    <source>
        <dbReference type="ARBA" id="ARBA00023015"/>
    </source>
</evidence>
<feature type="non-terminal residue" evidence="11">
    <location>
        <position position="1"/>
    </location>
</feature>
<dbReference type="GO" id="GO:0000122">
    <property type="term" value="P:negative regulation of transcription by RNA polymerase II"/>
    <property type="evidence" value="ECO:0007669"/>
    <property type="project" value="TreeGrafter"/>
</dbReference>
<dbReference type="AlphaFoldDB" id="A0AA36CXJ9"/>
<comment type="caution">
    <text evidence="11">The sequence shown here is derived from an EMBL/GenBank/DDBJ whole genome shotgun (WGS) entry which is preliminary data.</text>
</comment>
<dbReference type="GO" id="GO:0008270">
    <property type="term" value="F:zinc ion binding"/>
    <property type="evidence" value="ECO:0007669"/>
    <property type="project" value="UniProtKB-KW"/>
</dbReference>
<dbReference type="PANTHER" id="PTHR10071">
    <property type="entry name" value="TRANSCRIPTION FACTOR GATA FAMILY MEMBER"/>
    <property type="match status" value="1"/>
</dbReference>
<feature type="compositionally biased region" description="Low complexity" evidence="9">
    <location>
        <begin position="245"/>
        <end position="258"/>
    </location>
</feature>
<evidence type="ECO:0000256" key="7">
    <source>
        <dbReference type="ARBA" id="ARBA00023242"/>
    </source>
</evidence>
<feature type="compositionally biased region" description="Basic and acidic residues" evidence="9">
    <location>
        <begin position="259"/>
        <end position="268"/>
    </location>
</feature>
<evidence type="ECO:0000256" key="9">
    <source>
        <dbReference type="SAM" id="MobiDB-lite"/>
    </source>
</evidence>
<evidence type="ECO:0000313" key="11">
    <source>
        <dbReference type="EMBL" id="CAJ0576789.1"/>
    </source>
</evidence>
<dbReference type="PANTHER" id="PTHR10071:SF233">
    <property type="entry name" value="TRANSCRIPTION FACTOR ELT-6"/>
    <property type="match status" value="1"/>
</dbReference>
<keyword evidence="12" id="KW-1185">Reference proteome</keyword>
<keyword evidence="6" id="KW-0804">Transcription</keyword>
<dbReference type="PRINTS" id="PR00619">
    <property type="entry name" value="GATAZNFINGER"/>
</dbReference>
<keyword evidence="5" id="KW-0805">Transcription regulation</keyword>
<dbReference type="Proteomes" id="UP001177023">
    <property type="component" value="Unassembled WGS sequence"/>
</dbReference>
<organism evidence="11 12">
    <name type="scientific">Mesorhabditis spiculigera</name>
    <dbReference type="NCBI Taxonomy" id="96644"/>
    <lineage>
        <taxon>Eukaryota</taxon>
        <taxon>Metazoa</taxon>
        <taxon>Ecdysozoa</taxon>
        <taxon>Nematoda</taxon>
        <taxon>Chromadorea</taxon>
        <taxon>Rhabditida</taxon>
        <taxon>Rhabditina</taxon>
        <taxon>Rhabditomorpha</taxon>
        <taxon>Rhabditoidea</taxon>
        <taxon>Rhabditidae</taxon>
        <taxon>Mesorhabditinae</taxon>
        <taxon>Mesorhabditis</taxon>
    </lineage>
</organism>
<evidence type="ECO:0000256" key="8">
    <source>
        <dbReference type="PROSITE-ProRule" id="PRU00094"/>
    </source>
</evidence>
<evidence type="ECO:0000256" key="2">
    <source>
        <dbReference type="ARBA" id="ARBA00022723"/>
    </source>
</evidence>
<dbReference type="Pfam" id="PF00320">
    <property type="entry name" value="GATA"/>
    <property type="match status" value="1"/>
</dbReference>
<dbReference type="GO" id="GO:0000981">
    <property type="term" value="F:DNA-binding transcription factor activity, RNA polymerase II-specific"/>
    <property type="evidence" value="ECO:0007669"/>
    <property type="project" value="TreeGrafter"/>
</dbReference>
<evidence type="ECO:0000256" key="6">
    <source>
        <dbReference type="ARBA" id="ARBA00023163"/>
    </source>
</evidence>
<sequence>MSDQPASSPTPTAIENCAPCTPMDSSPAGATSSCPNCTQLHSDVVKSVASINSKLDQIMMRVETLFAERQQTPSPHHNEATPSPMPLQNNLAAILNGVQQSNRKRKPPKEPKHDQVNKLEALHNMLIKVEANNQSPVVEQKLESMKAETPSTPAPTSVPATPPASKLYSDTTAILAPRQYYFGLLCQQGAALGVEALFPIGPQSNTEATLNLANMMYAANMARNEGMPDLAQQQQFLNLLMQQSINQSQQQEENQQQPERQEETHDASVSRCSNCSTTKTTAWRRDYEGKLVCNACGLYFRLHKTHRPVHMRKDFIQQRFRRRDRNDGSTSPSAMLNQLLSLSQAQVPVSMPPFNFFDQLTQSLASNGHQLDLSGSANV</sequence>
<name>A0AA36CXJ9_9BILA</name>
<evidence type="ECO:0000313" key="12">
    <source>
        <dbReference type="Proteomes" id="UP001177023"/>
    </source>
</evidence>
<dbReference type="GO" id="GO:0045944">
    <property type="term" value="P:positive regulation of transcription by RNA polymerase II"/>
    <property type="evidence" value="ECO:0007669"/>
    <property type="project" value="TreeGrafter"/>
</dbReference>
<accession>A0AA36CXJ9</accession>
<protein>
    <recommendedName>
        <fullName evidence="10">GATA-type domain-containing protein</fullName>
    </recommendedName>
</protein>
<feature type="domain" description="GATA-type" evidence="10">
    <location>
        <begin position="271"/>
        <end position="319"/>
    </location>
</feature>
<dbReference type="GO" id="GO:0005634">
    <property type="term" value="C:nucleus"/>
    <property type="evidence" value="ECO:0007669"/>
    <property type="project" value="UniProtKB-SubCell"/>
</dbReference>
<dbReference type="Gene3D" id="3.30.50.10">
    <property type="entry name" value="Erythroid Transcription Factor GATA-1, subunit A"/>
    <property type="match status" value="1"/>
</dbReference>
<keyword evidence="2" id="KW-0479">Metal-binding</keyword>
<dbReference type="InterPro" id="IPR039355">
    <property type="entry name" value="Transcription_factor_GATA"/>
</dbReference>
<evidence type="ECO:0000256" key="3">
    <source>
        <dbReference type="ARBA" id="ARBA00022771"/>
    </source>
</evidence>
<dbReference type="GO" id="GO:0000978">
    <property type="term" value="F:RNA polymerase II cis-regulatory region sequence-specific DNA binding"/>
    <property type="evidence" value="ECO:0007669"/>
    <property type="project" value="TreeGrafter"/>
</dbReference>
<evidence type="ECO:0000259" key="10">
    <source>
        <dbReference type="PROSITE" id="PS50114"/>
    </source>
</evidence>
<dbReference type="SUPFAM" id="SSF57716">
    <property type="entry name" value="Glucocorticoid receptor-like (DNA-binding domain)"/>
    <property type="match status" value="1"/>
</dbReference>
<dbReference type="EMBL" id="CATQJA010002647">
    <property type="protein sequence ID" value="CAJ0576789.1"/>
    <property type="molecule type" value="Genomic_DNA"/>
</dbReference>